<sequence>MSTYLSRFHSRRLGLYEENNIVYSEQLTLFQKLLSGRWQKVRVTNSPFYTYPVVKTCSLVTMLDKSLPLTMPGTFVEIKDYFQETDAGIFDALMYLPVEYVQTSSLTPIDKQSAIKALDDQIDKLEMTDDAAKSLLADLKVGLDMVSSGYISFGKSHQTLIVYADSPERLVKDTNIVTTTPEDLGLIVTYSTLSLGAAYFAQLPGNYTLRPRLSSISSLNFAEMESFHNFFTGKEKGNTNNLITPGRLRK</sequence>
<gene>
    <name evidence="2" type="ORF">J4730_12150</name>
</gene>
<dbReference type="EMBL" id="JAGETM010000007">
    <property type="protein sequence ID" value="MBO1997407.1"/>
    <property type="molecule type" value="Genomic_DNA"/>
</dbReference>
<comment type="caution">
    <text evidence="2">The sequence shown here is derived from an EMBL/GenBank/DDBJ whole genome shotgun (WGS) entry which is preliminary data.</text>
</comment>
<dbReference type="InterPro" id="IPR018145">
    <property type="entry name" value="CagE_TrbE_VirB_cntrl_dom"/>
</dbReference>
<organism evidence="2 3">
    <name type="scientific">Klebsiella pneumoniae</name>
    <dbReference type="NCBI Taxonomy" id="573"/>
    <lineage>
        <taxon>Bacteria</taxon>
        <taxon>Pseudomonadati</taxon>
        <taxon>Pseudomonadota</taxon>
        <taxon>Gammaproteobacteria</taxon>
        <taxon>Enterobacterales</taxon>
        <taxon>Enterobacteriaceae</taxon>
        <taxon>Klebsiella/Raoultella group</taxon>
        <taxon>Klebsiella</taxon>
        <taxon>Klebsiella pneumoniae complex</taxon>
    </lineage>
</organism>
<name>A0A939NNI4_KLEPN</name>
<proteinExistence type="predicted"/>
<feature type="domain" description="CagE TrbE VirB component of type IV transporter system central" evidence="1">
    <location>
        <begin position="12"/>
        <end position="212"/>
    </location>
</feature>
<evidence type="ECO:0000313" key="3">
    <source>
        <dbReference type="Proteomes" id="UP000664002"/>
    </source>
</evidence>
<dbReference type="GO" id="GO:0005524">
    <property type="term" value="F:ATP binding"/>
    <property type="evidence" value="ECO:0007669"/>
    <property type="project" value="InterPro"/>
</dbReference>
<evidence type="ECO:0000313" key="2">
    <source>
        <dbReference type="EMBL" id="MBO1997407.1"/>
    </source>
</evidence>
<dbReference type="Pfam" id="PF03135">
    <property type="entry name" value="CagE_TrbE_VirB"/>
    <property type="match status" value="1"/>
</dbReference>
<reference evidence="2" key="1">
    <citation type="submission" date="2021-03" db="EMBL/GenBank/DDBJ databases">
        <title>Molecular epidemiology and mechanisms of colistin and carbapenem resistance in Enterobacteriaceae from clinical isolates, the environment and porcine samples in Pretoria, South Africa.</title>
        <authorList>
            <person name="Bogoshi D."/>
            <person name="Mbelle N.M."/>
            <person name="Naidoo V."/>
            <person name="Osei Sekyere J."/>
        </authorList>
    </citation>
    <scope>NUCLEOTIDE SEQUENCE</scope>
    <source>
        <strain evidence="2">C027</strain>
    </source>
</reference>
<dbReference type="AlphaFoldDB" id="A0A939NNI4"/>
<dbReference type="Proteomes" id="UP000664002">
    <property type="component" value="Unassembled WGS sequence"/>
</dbReference>
<accession>A0A939NNI4</accession>
<evidence type="ECO:0000259" key="1">
    <source>
        <dbReference type="Pfam" id="PF03135"/>
    </source>
</evidence>
<protein>
    <recommendedName>
        <fullName evidence="1">CagE TrbE VirB component of type IV transporter system central domain-containing protein</fullName>
    </recommendedName>
</protein>